<sequence>MKDVENPISEARSIAKGAFWKIIGILIINSILIATVSFIYRLIIDFVIDLSIINISSMRNYGMKFLYQLLYSITDIIFAPLLICLLTCFFSKLKAQKDLDSKFIKRYYPARKAYQESHPQLEPEIYKQAAPYKELARVEMPLEGEAIYCPFCGYLIKTPVKFCPNCGELLIC</sequence>
<name>X0TMW2_9ZZZZ</name>
<feature type="transmembrane region" description="Helical" evidence="1">
    <location>
        <begin position="65"/>
        <end position="90"/>
    </location>
</feature>
<evidence type="ECO:0000256" key="1">
    <source>
        <dbReference type="SAM" id="Phobius"/>
    </source>
</evidence>
<evidence type="ECO:0000313" key="3">
    <source>
        <dbReference type="EMBL" id="GAF94574.1"/>
    </source>
</evidence>
<reference evidence="3" key="1">
    <citation type="journal article" date="2014" name="Front. Microbiol.">
        <title>High frequency of phylogenetically diverse reductive dehalogenase-homologous genes in deep subseafloor sedimentary metagenomes.</title>
        <authorList>
            <person name="Kawai M."/>
            <person name="Futagami T."/>
            <person name="Toyoda A."/>
            <person name="Takaki Y."/>
            <person name="Nishi S."/>
            <person name="Hori S."/>
            <person name="Arai W."/>
            <person name="Tsubouchi T."/>
            <person name="Morono Y."/>
            <person name="Uchiyama I."/>
            <person name="Ito T."/>
            <person name="Fujiyama A."/>
            <person name="Inagaki F."/>
            <person name="Takami H."/>
        </authorList>
    </citation>
    <scope>NUCLEOTIDE SEQUENCE</scope>
    <source>
        <strain evidence="3">Expedition CK06-06</strain>
    </source>
</reference>
<evidence type="ECO:0000259" key="2">
    <source>
        <dbReference type="Pfam" id="PF13240"/>
    </source>
</evidence>
<keyword evidence="1" id="KW-1133">Transmembrane helix</keyword>
<keyword evidence="1" id="KW-0472">Membrane</keyword>
<feature type="domain" description="Zinc-ribbon" evidence="2">
    <location>
        <begin position="148"/>
        <end position="167"/>
    </location>
</feature>
<organism evidence="3">
    <name type="scientific">marine sediment metagenome</name>
    <dbReference type="NCBI Taxonomy" id="412755"/>
    <lineage>
        <taxon>unclassified sequences</taxon>
        <taxon>metagenomes</taxon>
        <taxon>ecological metagenomes</taxon>
    </lineage>
</organism>
<accession>X0TMW2</accession>
<gene>
    <name evidence="3" type="ORF">S01H1_28065</name>
</gene>
<protein>
    <recommendedName>
        <fullName evidence="2">Zinc-ribbon domain-containing protein</fullName>
    </recommendedName>
</protein>
<proteinExistence type="predicted"/>
<keyword evidence="1" id="KW-0812">Transmembrane</keyword>
<comment type="caution">
    <text evidence="3">The sequence shown here is derived from an EMBL/GenBank/DDBJ whole genome shotgun (WGS) entry which is preliminary data.</text>
</comment>
<feature type="transmembrane region" description="Helical" evidence="1">
    <location>
        <begin position="18"/>
        <end position="40"/>
    </location>
</feature>
<dbReference type="EMBL" id="BARS01017132">
    <property type="protein sequence ID" value="GAF94574.1"/>
    <property type="molecule type" value="Genomic_DNA"/>
</dbReference>
<dbReference type="InterPro" id="IPR026870">
    <property type="entry name" value="Zinc_ribbon_dom"/>
</dbReference>
<dbReference type="Pfam" id="PF13240">
    <property type="entry name" value="Zn_Ribbon_1"/>
    <property type="match status" value="1"/>
</dbReference>
<dbReference type="AlphaFoldDB" id="X0TMW2"/>